<dbReference type="EC" id="2.7.7.49" evidence="1"/>
<name>A0ABX5AKM7_9GAMM</name>
<protein>
    <recommendedName>
        <fullName evidence="1">RNA-directed DNA polymerase</fullName>
        <ecNumber evidence="1">2.7.7.49</ecNumber>
    </recommendedName>
</protein>
<accession>A0ABX5AKM7</accession>
<sequence>MLMKTEATRMGQGIQEGAGRNSAGTEVRVEADAQAHSWTNAEPNTRMEQVLERPNLMRAYQRVASNKGAAGVDQMPVTALKAHLQQHWPTLRERLLAGDYHPQPVRRVSIPKPQGGERILGIPTVQDRLIQQALHQILSPMLEPTFSDHSYGFRPGRSAHQAVTAMQRHINDGHRWVVDLDLAQFFDRVNHDVLMSLLARRITDRRILTLIRRYLQAGMLEGGLVSPRREGTPQGGPLSPLLSNVLLTELDRELERRGHRFCRYADDCIIYVRSKRAGERVMISVTHFLERHLRLKVNADKSAVDRPWRRNFLGYSVTWHKQVRLRVAPKSLKAFMTKLRPLLKRSQGQSLTTTIRHLNPVLRGWANYYRLTASKRPVEALDGWIRRRLRLILWQQWKRPRTRARNLMRLGLTKHRAWVSAMNGRGPWWNSGASHVNAALPKRVFNGLSLVSLLDTMVRLQRQP</sequence>
<dbReference type="Proteomes" id="UP000239648">
    <property type="component" value="Unassembled WGS sequence"/>
</dbReference>
<dbReference type="CDD" id="cd01651">
    <property type="entry name" value="RT_G2_intron"/>
    <property type="match status" value="1"/>
</dbReference>
<dbReference type="InterPro" id="IPR051083">
    <property type="entry name" value="GrpII_Intron_Splice-Mob/Def"/>
</dbReference>
<dbReference type="InterPro" id="IPR043502">
    <property type="entry name" value="DNA/RNA_pol_sf"/>
</dbReference>
<dbReference type="Pfam" id="PF08388">
    <property type="entry name" value="GIIM"/>
    <property type="match status" value="1"/>
</dbReference>
<dbReference type="GO" id="GO:0003964">
    <property type="term" value="F:RNA-directed DNA polymerase activity"/>
    <property type="evidence" value="ECO:0007669"/>
    <property type="project" value="UniProtKB-KW"/>
</dbReference>
<dbReference type="PROSITE" id="PS50878">
    <property type="entry name" value="RT_POL"/>
    <property type="match status" value="1"/>
</dbReference>
<organism evidence="12 13">
    <name type="scientific">Marinobacter persicus</name>
    <dbReference type="NCBI Taxonomy" id="930118"/>
    <lineage>
        <taxon>Bacteria</taxon>
        <taxon>Pseudomonadati</taxon>
        <taxon>Pseudomonadota</taxon>
        <taxon>Gammaproteobacteria</taxon>
        <taxon>Pseudomonadales</taxon>
        <taxon>Marinobacteraceae</taxon>
        <taxon>Marinobacter</taxon>
    </lineage>
</organism>
<evidence type="ECO:0000313" key="12">
    <source>
        <dbReference type="EMBL" id="PPK50964.1"/>
    </source>
</evidence>
<evidence type="ECO:0000256" key="2">
    <source>
        <dbReference type="ARBA" id="ARBA00022679"/>
    </source>
</evidence>
<keyword evidence="13" id="KW-1185">Reference proteome</keyword>
<evidence type="ECO:0000259" key="11">
    <source>
        <dbReference type="PROSITE" id="PS50878"/>
    </source>
</evidence>
<evidence type="ECO:0000256" key="9">
    <source>
        <dbReference type="ARBA" id="ARBA00048173"/>
    </source>
</evidence>
<comment type="caution">
    <text evidence="12">The sequence shown here is derived from an EMBL/GenBank/DDBJ whole genome shotgun (WGS) entry which is preliminary data.</text>
</comment>
<dbReference type="InterPro" id="IPR030931">
    <property type="entry name" value="Group_II_RT_mat"/>
</dbReference>
<dbReference type="Gene3D" id="3.30.70.270">
    <property type="match status" value="1"/>
</dbReference>
<evidence type="ECO:0000256" key="8">
    <source>
        <dbReference type="ARBA" id="ARBA00034120"/>
    </source>
</evidence>
<keyword evidence="3" id="KW-0548">Nucleotidyltransferase</keyword>
<dbReference type="EMBL" id="PTIT01000018">
    <property type="protein sequence ID" value="PPK50964.1"/>
    <property type="molecule type" value="Genomic_DNA"/>
</dbReference>
<dbReference type="PANTHER" id="PTHR34047">
    <property type="entry name" value="NUCLEAR INTRON MATURASE 1, MITOCHONDRIAL-RELATED"/>
    <property type="match status" value="1"/>
</dbReference>
<proteinExistence type="inferred from homology"/>
<keyword evidence="7" id="KW-0051">Antiviral defense</keyword>
<keyword evidence="4" id="KW-0479">Metal-binding</keyword>
<evidence type="ECO:0000256" key="1">
    <source>
        <dbReference type="ARBA" id="ARBA00012493"/>
    </source>
</evidence>
<keyword evidence="6 12" id="KW-0695">RNA-directed DNA polymerase</keyword>
<evidence type="ECO:0000256" key="4">
    <source>
        <dbReference type="ARBA" id="ARBA00022723"/>
    </source>
</evidence>
<evidence type="ECO:0000256" key="10">
    <source>
        <dbReference type="SAM" id="MobiDB-lite"/>
    </source>
</evidence>
<feature type="domain" description="Reverse transcriptase" evidence="11">
    <location>
        <begin position="91"/>
        <end position="317"/>
    </location>
</feature>
<reference evidence="12 13" key="1">
    <citation type="submission" date="2018-02" db="EMBL/GenBank/DDBJ databases">
        <title>Deep subsurface shale carbon reservoir microbial communities from Ohio and West Virginia, USA.</title>
        <authorList>
            <person name="Wrighton K."/>
        </authorList>
    </citation>
    <scope>NUCLEOTIDE SEQUENCE [LARGE SCALE GENOMIC DNA]</scope>
    <source>
        <strain evidence="12 13">UTICA-S1B6</strain>
    </source>
</reference>
<evidence type="ECO:0000256" key="3">
    <source>
        <dbReference type="ARBA" id="ARBA00022695"/>
    </source>
</evidence>
<dbReference type="InterPro" id="IPR000123">
    <property type="entry name" value="Reverse_transcriptase_msDNA"/>
</dbReference>
<feature type="region of interest" description="Disordered" evidence="10">
    <location>
        <begin position="1"/>
        <end position="25"/>
    </location>
</feature>
<evidence type="ECO:0000313" key="13">
    <source>
        <dbReference type="Proteomes" id="UP000239648"/>
    </source>
</evidence>
<keyword evidence="5" id="KW-0460">Magnesium</keyword>
<keyword evidence="2" id="KW-0808">Transferase</keyword>
<gene>
    <name evidence="12" type="ORF">BY455_11867</name>
</gene>
<dbReference type="InterPro" id="IPR043128">
    <property type="entry name" value="Rev_trsase/Diguanyl_cyclase"/>
</dbReference>
<comment type="catalytic activity">
    <reaction evidence="9">
        <text>DNA(n) + a 2'-deoxyribonucleoside 5'-triphosphate = DNA(n+1) + diphosphate</text>
        <dbReference type="Rhea" id="RHEA:22508"/>
        <dbReference type="Rhea" id="RHEA-COMP:17339"/>
        <dbReference type="Rhea" id="RHEA-COMP:17340"/>
        <dbReference type="ChEBI" id="CHEBI:33019"/>
        <dbReference type="ChEBI" id="CHEBI:61560"/>
        <dbReference type="ChEBI" id="CHEBI:173112"/>
        <dbReference type="EC" id="2.7.7.49"/>
    </reaction>
</comment>
<evidence type="ECO:0000256" key="7">
    <source>
        <dbReference type="ARBA" id="ARBA00023118"/>
    </source>
</evidence>
<dbReference type="Pfam" id="PF00078">
    <property type="entry name" value="RVT_1"/>
    <property type="match status" value="1"/>
</dbReference>
<dbReference type="PRINTS" id="PR00866">
    <property type="entry name" value="RNADNAPOLMS"/>
</dbReference>
<dbReference type="SUPFAM" id="SSF56672">
    <property type="entry name" value="DNA/RNA polymerases"/>
    <property type="match status" value="1"/>
</dbReference>
<evidence type="ECO:0000256" key="6">
    <source>
        <dbReference type="ARBA" id="ARBA00022918"/>
    </source>
</evidence>
<dbReference type="InterPro" id="IPR013597">
    <property type="entry name" value="Mat_intron_G2"/>
</dbReference>
<evidence type="ECO:0000256" key="5">
    <source>
        <dbReference type="ARBA" id="ARBA00022842"/>
    </source>
</evidence>
<dbReference type="NCBIfam" id="TIGR04416">
    <property type="entry name" value="group_II_RT_mat"/>
    <property type="match status" value="1"/>
</dbReference>
<dbReference type="InterPro" id="IPR000477">
    <property type="entry name" value="RT_dom"/>
</dbReference>
<dbReference type="PANTHER" id="PTHR34047:SF8">
    <property type="entry name" value="PROTEIN YKFC"/>
    <property type="match status" value="1"/>
</dbReference>
<comment type="similarity">
    <text evidence="8">Belongs to the bacterial reverse transcriptase family.</text>
</comment>